<evidence type="ECO:0000313" key="2">
    <source>
        <dbReference type="Proteomes" id="UP000283832"/>
    </source>
</evidence>
<gene>
    <name evidence="1" type="ORF">D2L64_06775</name>
</gene>
<dbReference type="RefSeq" id="WP_119573828.1">
    <property type="nucleotide sequence ID" value="NZ_QXEC01000004.1"/>
</dbReference>
<evidence type="ECO:0000313" key="1">
    <source>
        <dbReference type="EMBL" id="RIV40020.1"/>
    </source>
</evidence>
<comment type="caution">
    <text evidence="1">The sequence shown here is derived from an EMBL/GenBank/DDBJ whole genome shotgun (WGS) entry which is preliminary data.</text>
</comment>
<dbReference type="EMBL" id="QXEC01000004">
    <property type="protein sequence ID" value="RIV40020.1"/>
    <property type="molecule type" value="Genomic_DNA"/>
</dbReference>
<reference evidence="1 2" key="1">
    <citation type="submission" date="2018-08" db="EMBL/GenBank/DDBJ databases">
        <title>Jishengella sp. nov., isolated from a root of Azadirachta indica A. Juss. var. siamensis Valenton.</title>
        <authorList>
            <person name="Kuncharoen N."/>
            <person name="Tanasupawat S."/>
            <person name="Kudo T."/>
            <person name="Ohkuma M."/>
        </authorList>
    </citation>
    <scope>NUCLEOTIDE SEQUENCE [LARGE SCALE GENOMIC DNA]</scope>
    <source>
        <strain evidence="1 2">AZ1-13</strain>
    </source>
</reference>
<proteinExistence type="predicted"/>
<protein>
    <submittedName>
        <fullName evidence="1">Uncharacterized protein</fullName>
    </submittedName>
</protein>
<name>A0A418MZ28_9ACTN</name>
<keyword evidence="2" id="KW-1185">Reference proteome</keyword>
<accession>A0A418MZ28</accession>
<dbReference type="AlphaFoldDB" id="A0A418MZ28"/>
<dbReference type="Proteomes" id="UP000283832">
    <property type="component" value="Unassembled WGS sequence"/>
</dbReference>
<sequence>MLPDRTLLVGLALDIGGREGRSGVAALRAAAERLRPYLVEPPVPLGEPPVGADLREWAWRHEATLRVVIAHRLLANAGRLWDVADERARQDGAALAEQAASVLLEVAAGMCGPSGRNDEETTTPDPRT</sequence>
<organism evidence="1 2">
    <name type="scientific">Micromonospora radicis</name>
    <dbReference type="NCBI Taxonomy" id="1894971"/>
    <lineage>
        <taxon>Bacteria</taxon>
        <taxon>Bacillati</taxon>
        <taxon>Actinomycetota</taxon>
        <taxon>Actinomycetes</taxon>
        <taxon>Micromonosporales</taxon>
        <taxon>Micromonosporaceae</taxon>
        <taxon>Micromonospora</taxon>
    </lineage>
</organism>